<name>A0A1A6C3M8_9GAMM</name>
<evidence type="ECO:0008006" key="3">
    <source>
        <dbReference type="Google" id="ProtNLM"/>
    </source>
</evidence>
<accession>A0A1A6C3M8</accession>
<dbReference type="InterPro" id="IPR014949">
    <property type="entry name" value="DUF1820"/>
</dbReference>
<dbReference type="Pfam" id="PF08850">
    <property type="entry name" value="DUF1820"/>
    <property type="match status" value="1"/>
</dbReference>
<dbReference type="EMBL" id="JQSG02000003">
    <property type="protein sequence ID" value="OBS09150.1"/>
    <property type="molecule type" value="Genomic_DNA"/>
</dbReference>
<organism evidence="1 2">
    <name type="scientific">Acidihalobacter prosperus</name>
    <dbReference type="NCBI Taxonomy" id="160660"/>
    <lineage>
        <taxon>Bacteria</taxon>
        <taxon>Pseudomonadati</taxon>
        <taxon>Pseudomonadota</taxon>
        <taxon>Gammaproteobacteria</taxon>
        <taxon>Chromatiales</taxon>
        <taxon>Ectothiorhodospiraceae</taxon>
        <taxon>Acidihalobacter</taxon>
    </lineage>
</organism>
<dbReference type="STRING" id="160660.BJI67_13700"/>
<proteinExistence type="predicted"/>
<sequence length="111" mass="12362">MDKSRIYRIVFHNQGSLYELHARKVAQSGMYAFLEVEDIVFGERSQVLVDPTEERLKAEFAGVKRTYIPLQAVVRIDEVEKVGANRILAEGGSAGGKIAAFPYPAPPRPTE</sequence>
<evidence type="ECO:0000313" key="1">
    <source>
        <dbReference type="EMBL" id="OBS09150.1"/>
    </source>
</evidence>
<keyword evidence="2" id="KW-1185">Reference proteome</keyword>
<dbReference type="RefSeq" id="WP_038089080.1">
    <property type="nucleotide sequence ID" value="NZ_JQSG02000003.1"/>
</dbReference>
<comment type="caution">
    <text evidence="1">The sequence shown here is derived from an EMBL/GenBank/DDBJ whole genome shotgun (WGS) entry which is preliminary data.</text>
</comment>
<protein>
    <recommendedName>
        <fullName evidence="3">DUF1820 domain-containing protein</fullName>
    </recommendedName>
</protein>
<evidence type="ECO:0000313" key="2">
    <source>
        <dbReference type="Proteomes" id="UP000029273"/>
    </source>
</evidence>
<dbReference type="Proteomes" id="UP000029273">
    <property type="component" value="Unassembled WGS sequence"/>
</dbReference>
<gene>
    <name evidence="1" type="ORF">Thpro_021478</name>
</gene>
<dbReference type="OrthoDB" id="5641137at2"/>
<dbReference type="AlphaFoldDB" id="A0A1A6C3M8"/>
<reference evidence="1 2" key="1">
    <citation type="journal article" date="2014" name="Genome Announc.">
        <title>Draft Genome Sequence of the Iron-Oxidizing, Acidophilic, and Halotolerant 'Thiobacillus prosperus' Type Strain DSM 5130.</title>
        <authorList>
            <person name="Ossandon F.J."/>
            <person name="Cardenas J.P."/>
            <person name="Corbett M."/>
            <person name="Quatrini R."/>
            <person name="Holmes D.S."/>
            <person name="Watkin E."/>
        </authorList>
    </citation>
    <scope>NUCLEOTIDE SEQUENCE [LARGE SCALE GENOMIC DNA]</scope>
    <source>
        <strain evidence="1 2">DSM 5130</strain>
    </source>
</reference>